<feature type="region of interest" description="Disordered" evidence="1">
    <location>
        <begin position="188"/>
        <end position="211"/>
    </location>
</feature>
<dbReference type="HOGENOM" id="CLU_1306121_0_0_1"/>
<name>T1GB63_MEGSC</name>
<proteinExistence type="predicted"/>
<keyword evidence="4" id="KW-1185">Reference proteome</keyword>
<evidence type="ECO:0000313" key="3">
    <source>
        <dbReference type="EnsemblMetazoa" id="MESCA000485-PA"/>
    </source>
</evidence>
<sequence>MLITFSFIVGLRLVNLIQQLLMKWGNEAKNLIIDESWDEFESLRHILNNPNHPNINHFYNPTYIFGYGSYNPNFKGYKYPVPVPTSQNQNTKVKVNVNVSPQPSKGFSTHNPSLWLRRYARDLSEKYASSSNGTNNSRDVSLNLDLYDLMGVKMERKKRQSPGRATLCQTSTQFIMPQAALNSKVQQNAQISANSPMGTRPAVNRSISRKD</sequence>
<evidence type="ECO:0000256" key="2">
    <source>
        <dbReference type="SAM" id="SignalP"/>
    </source>
</evidence>
<feature type="compositionally biased region" description="Polar residues" evidence="1">
    <location>
        <begin position="188"/>
        <end position="197"/>
    </location>
</feature>
<dbReference type="EMBL" id="CAQQ02128441">
    <property type="status" value="NOT_ANNOTATED_CDS"/>
    <property type="molecule type" value="Genomic_DNA"/>
</dbReference>
<dbReference type="Proteomes" id="UP000015102">
    <property type="component" value="Unassembled WGS sequence"/>
</dbReference>
<dbReference type="EMBL" id="CAQQ02128440">
    <property type="status" value="NOT_ANNOTATED_CDS"/>
    <property type="molecule type" value="Genomic_DNA"/>
</dbReference>
<reference evidence="4" key="1">
    <citation type="submission" date="2013-02" db="EMBL/GenBank/DDBJ databases">
        <authorList>
            <person name="Hughes D."/>
        </authorList>
    </citation>
    <scope>NUCLEOTIDE SEQUENCE</scope>
    <source>
        <strain>Durham</strain>
        <strain evidence="4">NC isolate 2 -- Noor lab</strain>
    </source>
</reference>
<reference evidence="3" key="2">
    <citation type="submission" date="2015-06" db="UniProtKB">
        <authorList>
            <consortium name="EnsemblMetazoa"/>
        </authorList>
    </citation>
    <scope>IDENTIFICATION</scope>
</reference>
<protein>
    <submittedName>
        <fullName evidence="3">Uncharacterized protein</fullName>
    </submittedName>
</protein>
<keyword evidence="2" id="KW-0732">Signal</keyword>
<dbReference type="EnsemblMetazoa" id="MESCA000485-RA">
    <property type="protein sequence ID" value="MESCA000485-PA"/>
    <property type="gene ID" value="MESCA000485"/>
</dbReference>
<dbReference type="AlphaFoldDB" id="T1GB63"/>
<accession>T1GB63</accession>
<feature type="signal peptide" evidence="2">
    <location>
        <begin position="1"/>
        <end position="16"/>
    </location>
</feature>
<evidence type="ECO:0000313" key="4">
    <source>
        <dbReference type="Proteomes" id="UP000015102"/>
    </source>
</evidence>
<organism evidence="3 4">
    <name type="scientific">Megaselia scalaris</name>
    <name type="common">Humpbacked fly</name>
    <name type="synonym">Phora scalaris</name>
    <dbReference type="NCBI Taxonomy" id="36166"/>
    <lineage>
        <taxon>Eukaryota</taxon>
        <taxon>Metazoa</taxon>
        <taxon>Ecdysozoa</taxon>
        <taxon>Arthropoda</taxon>
        <taxon>Hexapoda</taxon>
        <taxon>Insecta</taxon>
        <taxon>Pterygota</taxon>
        <taxon>Neoptera</taxon>
        <taxon>Endopterygota</taxon>
        <taxon>Diptera</taxon>
        <taxon>Brachycera</taxon>
        <taxon>Muscomorpha</taxon>
        <taxon>Platypezoidea</taxon>
        <taxon>Phoridae</taxon>
        <taxon>Megaseliini</taxon>
        <taxon>Megaselia</taxon>
    </lineage>
</organism>
<dbReference type="STRING" id="36166.T1GB63"/>
<evidence type="ECO:0000256" key="1">
    <source>
        <dbReference type="SAM" id="MobiDB-lite"/>
    </source>
</evidence>
<feature type="chain" id="PRO_5004588150" evidence="2">
    <location>
        <begin position="17"/>
        <end position="211"/>
    </location>
</feature>